<dbReference type="STRING" id="1715693.PH7735_01957"/>
<dbReference type="AlphaFoldDB" id="A0A0P1I808"/>
<keyword evidence="2" id="KW-1185">Reference proteome</keyword>
<evidence type="ECO:0000313" key="1">
    <source>
        <dbReference type="EMBL" id="CUJ96145.1"/>
    </source>
</evidence>
<reference evidence="2" key="1">
    <citation type="submission" date="2015-09" db="EMBL/GenBank/DDBJ databases">
        <authorList>
            <person name="Rodrigo-Torres Lidia"/>
            <person name="Arahal R.David."/>
        </authorList>
    </citation>
    <scope>NUCLEOTIDE SEQUENCE [LARGE SCALE GENOMIC DNA]</scope>
    <source>
        <strain evidence="2">CECT 7735</strain>
    </source>
</reference>
<dbReference type="RefSeq" id="WP_058311028.1">
    <property type="nucleotide sequence ID" value="NZ_CYTW01000001.1"/>
</dbReference>
<protein>
    <submittedName>
        <fullName evidence="1">Uncharacterized protein</fullName>
    </submittedName>
</protein>
<evidence type="ECO:0000313" key="2">
    <source>
        <dbReference type="Proteomes" id="UP000051870"/>
    </source>
</evidence>
<gene>
    <name evidence="1" type="ORF">PH7735_01957</name>
</gene>
<proteinExistence type="predicted"/>
<sequence>MTKVIARLWYTPGSRIVSLDLLQRRLSENLGCSVEKTETSDLRITAPASLLVRLQNDDKVALEASELSKQIRSASNLKPASDKLNKATRRLDFGAQDDCDPQDPQIKGILTGLTSGLDGVLEDCVNGRLSIAPRAKKSFMQKLLRR</sequence>
<dbReference type="GeneID" id="83880992"/>
<accession>A0A0P1I808</accession>
<dbReference type="Proteomes" id="UP000051870">
    <property type="component" value="Unassembled WGS sequence"/>
</dbReference>
<dbReference type="EMBL" id="CYTW01000001">
    <property type="protein sequence ID" value="CUJ96145.1"/>
    <property type="molecule type" value="Genomic_DNA"/>
</dbReference>
<organism evidence="1 2">
    <name type="scientific">Shimia thalassica</name>
    <dbReference type="NCBI Taxonomy" id="1715693"/>
    <lineage>
        <taxon>Bacteria</taxon>
        <taxon>Pseudomonadati</taxon>
        <taxon>Pseudomonadota</taxon>
        <taxon>Alphaproteobacteria</taxon>
        <taxon>Rhodobacterales</taxon>
        <taxon>Roseobacteraceae</taxon>
    </lineage>
</organism>
<name>A0A0P1I808_9RHOB</name>